<dbReference type="Gene3D" id="3.20.20.140">
    <property type="entry name" value="Metal-dependent hydrolases"/>
    <property type="match status" value="1"/>
</dbReference>
<evidence type="ECO:0000259" key="13">
    <source>
        <dbReference type="Pfam" id="PF08451"/>
    </source>
</evidence>
<organism evidence="14 15">
    <name type="scientific">Eumeta variegata</name>
    <name type="common">Bagworm moth</name>
    <name type="synonym">Eumeta japonica</name>
    <dbReference type="NCBI Taxonomy" id="151549"/>
    <lineage>
        <taxon>Eukaryota</taxon>
        <taxon>Metazoa</taxon>
        <taxon>Ecdysozoa</taxon>
        <taxon>Arthropoda</taxon>
        <taxon>Hexapoda</taxon>
        <taxon>Insecta</taxon>
        <taxon>Pterygota</taxon>
        <taxon>Neoptera</taxon>
        <taxon>Endopterygota</taxon>
        <taxon>Lepidoptera</taxon>
        <taxon>Glossata</taxon>
        <taxon>Ditrysia</taxon>
        <taxon>Tineoidea</taxon>
        <taxon>Psychidae</taxon>
        <taxon>Oiketicinae</taxon>
        <taxon>Eumeta</taxon>
    </lineage>
</organism>
<dbReference type="PANTHER" id="PTHR11409">
    <property type="entry name" value="ADENOSINE DEAMINASE"/>
    <property type="match status" value="1"/>
</dbReference>
<evidence type="ECO:0000256" key="7">
    <source>
        <dbReference type="ARBA" id="ARBA00022723"/>
    </source>
</evidence>
<dbReference type="SUPFAM" id="SSF51556">
    <property type="entry name" value="Metallo-dependent hydrolases"/>
    <property type="match status" value="1"/>
</dbReference>
<comment type="subcellular location">
    <subcellularLocation>
        <location evidence="2">Secreted</location>
    </subcellularLocation>
</comment>
<dbReference type="Pfam" id="PF08451">
    <property type="entry name" value="A_deaminase_N"/>
    <property type="match status" value="1"/>
</dbReference>
<evidence type="ECO:0000256" key="2">
    <source>
        <dbReference type="ARBA" id="ARBA00004613"/>
    </source>
</evidence>
<dbReference type="Proteomes" id="UP000299102">
    <property type="component" value="Unassembled WGS sequence"/>
</dbReference>
<evidence type="ECO:0000256" key="9">
    <source>
        <dbReference type="ARBA" id="ARBA00022801"/>
    </source>
</evidence>
<evidence type="ECO:0000256" key="8">
    <source>
        <dbReference type="ARBA" id="ARBA00022729"/>
    </source>
</evidence>
<keyword evidence="6" id="KW-0964">Secreted</keyword>
<keyword evidence="9" id="KW-0378">Hydrolase</keyword>
<dbReference type="Pfam" id="PF00962">
    <property type="entry name" value="A_deaminase"/>
    <property type="match status" value="1"/>
</dbReference>
<dbReference type="EMBL" id="BGZK01000308">
    <property type="protein sequence ID" value="GBP35736.1"/>
    <property type="molecule type" value="Genomic_DNA"/>
</dbReference>
<dbReference type="NCBIfam" id="TIGR01431">
    <property type="entry name" value="adm_rel"/>
    <property type="match status" value="1"/>
</dbReference>
<name>A0A4C1VAL5_EUMVA</name>
<evidence type="ECO:0000256" key="6">
    <source>
        <dbReference type="ARBA" id="ARBA00022525"/>
    </source>
</evidence>
<evidence type="ECO:0000256" key="4">
    <source>
        <dbReference type="ARBA" id="ARBA00012784"/>
    </source>
</evidence>
<comment type="caution">
    <text evidence="14">The sequence shown here is derived from an EMBL/GenBank/DDBJ whole genome shotgun (WGS) entry which is preliminary data.</text>
</comment>
<dbReference type="AlphaFoldDB" id="A0A4C1VAL5"/>
<dbReference type="InterPro" id="IPR013659">
    <property type="entry name" value="A_deaminase_N"/>
</dbReference>
<evidence type="ECO:0000313" key="15">
    <source>
        <dbReference type="Proteomes" id="UP000299102"/>
    </source>
</evidence>
<gene>
    <name evidence="14" type="primary">ada2</name>
    <name evidence="14" type="ORF">EVAR_82670_1</name>
</gene>
<dbReference type="EC" id="3.5.4.4" evidence="4"/>
<reference evidence="14 15" key="1">
    <citation type="journal article" date="2019" name="Commun. Biol.">
        <title>The bagworm genome reveals a unique fibroin gene that provides high tensile strength.</title>
        <authorList>
            <person name="Kono N."/>
            <person name="Nakamura H."/>
            <person name="Ohtoshi R."/>
            <person name="Tomita M."/>
            <person name="Numata K."/>
            <person name="Arakawa K."/>
        </authorList>
    </citation>
    <scope>NUCLEOTIDE SEQUENCE [LARGE SCALE GENOMIC DNA]</scope>
</reference>
<dbReference type="GO" id="GO:0046872">
    <property type="term" value="F:metal ion binding"/>
    <property type="evidence" value="ECO:0007669"/>
    <property type="project" value="UniProtKB-KW"/>
</dbReference>
<comment type="similarity">
    <text evidence="3">Belongs to the metallo-dependent hydrolases superfamily. Adenosine and AMP deaminases family. ADGF subfamily.</text>
</comment>
<dbReference type="OrthoDB" id="7202371at2759"/>
<keyword evidence="7" id="KW-0479">Metal-binding</keyword>
<feature type="domain" description="Adenosine/AMP deaminase N-terminal" evidence="13">
    <location>
        <begin position="13"/>
        <end position="103"/>
    </location>
</feature>
<comment type="catalytic activity">
    <reaction evidence="10">
        <text>adenosine + H2O + H(+) = inosine + NH4(+)</text>
        <dbReference type="Rhea" id="RHEA:24408"/>
        <dbReference type="ChEBI" id="CHEBI:15377"/>
        <dbReference type="ChEBI" id="CHEBI:15378"/>
        <dbReference type="ChEBI" id="CHEBI:16335"/>
        <dbReference type="ChEBI" id="CHEBI:17596"/>
        <dbReference type="ChEBI" id="CHEBI:28938"/>
        <dbReference type="EC" id="3.5.4.4"/>
    </reaction>
</comment>
<dbReference type="InterPro" id="IPR006330">
    <property type="entry name" value="Ado/ade_deaminase"/>
</dbReference>
<keyword evidence="15" id="KW-1185">Reference proteome</keyword>
<accession>A0A4C1VAL5</accession>
<dbReference type="GO" id="GO:0005615">
    <property type="term" value="C:extracellular space"/>
    <property type="evidence" value="ECO:0007669"/>
    <property type="project" value="InterPro"/>
</dbReference>
<dbReference type="PANTHER" id="PTHR11409:SF39">
    <property type="entry name" value="ADENOSINE DEAMINASE 2"/>
    <property type="match status" value="1"/>
</dbReference>
<dbReference type="InterPro" id="IPR001365">
    <property type="entry name" value="A_deaminase_dom"/>
</dbReference>
<comment type="cofactor">
    <cofactor evidence="1">
        <name>Zn(2+)</name>
        <dbReference type="ChEBI" id="CHEBI:29105"/>
    </cofactor>
</comment>
<feature type="chain" id="PRO_5020038505" description="Adenosine deaminase" evidence="11">
    <location>
        <begin position="19"/>
        <end position="509"/>
    </location>
</feature>
<keyword evidence="8 11" id="KW-0732">Signal</keyword>
<evidence type="ECO:0000259" key="12">
    <source>
        <dbReference type="Pfam" id="PF00962"/>
    </source>
</evidence>
<evidence type="ECO:0000256" key="3">
    <source>
        <dbReference type="ARBA" id="ARBA00006083"/>
    </source>
</evidence>
<dbReference type="InterPro" id="IPR006331">
    <property type="entry name" value="ADGF"/>
</dbReference>
<dbReference type="GO" id="GO:0006154">
    <property type="term" value="P:adenosine catabolic process"/>
    <property type="evidence" value="ECO:0007669"/>
    <property type="project" value="InterPro"/>
</dbReference>
<evidence type="ECO:0000256" key="5">
    <source>
        <dbReference type="ARBA" id="ARBA00018099"/>
    </source>
</evidence>
<evidence type="ECO:0000313" key="14">
    <source>
        <dbReference type="EMBL" id="GBP35736.1"/>
    </source>
</evidence>
<dbReference type="InterPro" id="IPR032466">
    <property type="entry name" value="Metal_Hydrolase"/>
</dbReference>
<dbReference type="FunFam" id="3.20.20.140:FF:000017">
    <property type="entry name" value="Adenosine deaminase 2"/>
    <property type="match status" value="1"/>
</dbReference>
<feature type="domain" description="Adenosine deaminase" evidence="12">
    <location>
        <begin position="200"/>
        <end position="486"/>
    </location>
</feature>
<feature type="signal peptide" evidence="11">
    <location>
        <begin position="1"/>
        <end position="18"/>
    </location>
</feature>
<evidence type="ECO:0000256" key="10">
    <source>
        <dbReference type="ARBA" id="ARBA00047764"/>
    </source>
</evidence>
<sequence>MSTAVVVILLSTCLHALAETSDPKDQIGHYKRLRNELFQKELEMMLGSDIVLTDNEQKANDIIMELKNAVVDDGFTNPRHFNFSKHFFEYKDQLTDTMLYRILRDMPKGALLHAHDTGILAAEYVLNITYWDDLYVCRVEDEIEYLFSSNTPIKYCKTKWVPMKEVRYTSGNVKKFDSDLIRRFSIVVDDPAAEYPDINTVWSKFSNYFISTTPLLTYKPAWEFYFYETLKAAREEGIMYVEIRSVLPSLYDLNGEIYSSVDTAKSYKDVLDKFMKNFPDFYGAKLIYAPHRRVSDETVEQYVQIAQQIKRKMPDFLAGFDFVGQEDLGRPLAEIAPQVLELAAEMNFIFHAGETNWYGKSSDENIIDAIALGTKRIGHGYAITKHPALMEEVKNRDIALEVNVVSNAVLGLVADVRNHPLATMMARGLPVVLSSDDPGVWGADILTHDYYVAFVAVASRHADLRLLKKLAKNSLYYSTISDKDKALHEFEIRWTKFIGRLLKDKWSYF</sequence>
<proteinExistence type="inferred from homology"/>
<dbReference type="STRING" id="151549.A0A4C1VAL5"/>
<evidence type="ECO:0000256" key="11">
    <source>
        <dbReference type="SAM" id="SignalP"/>
    </source>
</evidence>
<dbReference type="GO" id="GO:0004000">
    <property type="term" value="F:adenosine deaminase activity"/>
    <property type="evidence" value="ECO:0007669"/>
    <property type="project" value="InterPro"/>
</dbReference>
<protein>
    <recommendedName>
        <fullName evidence="5">Adenosine deaminase</fullName>
        <ecNumber evidence="4">3.5.4.4</ecNumber>
    </recommendedName>
</protein>
<evidence type="ECO:0000256" key="1">
    <source>
        <dbReference type="ARBA" id="ARBA00001947"/>
    </source>
</evidence>
<dbReference type="GO" id="GO:0046103">
    <property type="term" value="P:inosine biosynthetic process"/>
    <property type="evidence" value="ECO:0007669"/>
    <property type="project" value="TreeGrafter"/>
</dbReference>